<feature type="domain" description="Pyrrolo-quinoline quinone repeat" evidence="3">
    <location>
        <begin position="119"/>
        <end position="225"/>
    </location>
</feature>
<accession>A0ABV9BGI3</accession>
<proteinExistence type="predicted"/>
<keyword evidence="2" id="KW-1133">Transmembrane helix</keyword>
<feature type="domain" description="Pyrrolo-quinoline quinone repeat" evidence="3">
    <location>
        <begin position="324"/>
        <end position="428"/>
    </location>
</feature>
<dbReference type="Gene3D" id="2.130.10.10">
    <property type="entry name" value="YVTN repeat-like/Quinoprotein amine dehydrogenase"/>
    <property type="match status" value="2"/>
</dbReference>
<dbReference type="InterPro" id="IPR011047">
    <property type="entry name" value="Quinoprotein_ADH-like_sf"/>
</dbReference>
<dbReference type="EMBL" id="JBHSFS010000003">
    <property type="protein sequence ID" value="MFC4513141.1"/>
    <property type="molecule type" value="Genomic_DNA"/>
</dbReference>
<protein>
    <submittedName>
        <fullName evidence="4">PQQ-binding-like beta-propeller repeat protein</fullName>
    </submittedName>
</protein>
<keyword evidence="2" id="KW-0812">Transmembrane</keyword>
<organism evidence="4 5">
    <name type="scientific">Streptomyces ehimensis</name>
    <dbReference type="NCBI Taxonomy" id="68195"/>
    <lineage>
        <taxon>Bacteria</taxon>
        <taxon>Bacillati</taxon>
        <taxon>Actinomycetota</taxon>
        <taxon>Actinomycetes</taxon>
        <taxon>Kitasatosporales</taxon>
        <taxon>Streptomycetaceae</taxon>
        <taxon>Streptomyces</taxon>
    </lineage>
</organism>
<feature type="transmembrane region" description="Helical" evidence="2">
    <location>
        <begin position="53"/>
        <end position="72"/>
    </location>
</feature>
<evidence type="ECO:0000313" key="5">
    <source>
        <dbReference type="Proteomes" id="UP001595990"/>
    </source>
</evidence>
<dbReference type="InterPro" id="IPR015943">
    <property type="entry name" value="WD40/YVTN_repeat-like_dom_sf"/>
</dbReference>
<keyword evidence="2" id="KW-0472">Membrane</keyword>
<evidence type="ECO:0000259" key="3">
    <source>
        <dbReference type="Pfam" id="PF13360"/>
    </source>
</evidence>
<dbReference type="Proteomes" id="UP001595990">
    <property type="component" value="Unassembled WGS sequence"/>
</dbReference>
<dbReference type="InterPro" id="IPR002372">
    <property type="entry name" value="PQQ_rpt_dom"/>
</dbReference>
<name>A0ABV9BGI3_9ACTN</name>
<comment type="caution">
    <text evidence="4">The sequence shown here is derived from an EMBL/GenBank/DDBJ whole genome shotgun (WGS) entry which is preliminary data.</text>
</comment>
<evidence type="ECO:0000256" key="1">
    <source>
        <dbReference type="SAM" id="MobiDB-lite"/>
    </source>
</evidence>
<reference evidence="5" key="1">
    <citation type="journal article" date="2019" name="Int. J. Syst. Evol. Microbiol.">
        <title>The Global Catalogue of Microorganisms (GCM) 10K type strain sequencing project: providing services to taxonomists for standard genome sequencing and annotation.</title>
        <authorList>
            <consortium name="The Broad Institute Genomics Platform"/>
            <consortium name="The Broad Institute Genome Sequencing Center for Infectious Disease"/>
            <person name="Wu L."/>
            <person name="Ma J."/>
        </authorList>
    </citation>
    <scope>NUCLEOTIDE SEQUENCE [LARGE SCALE GENOMIC DNA]</scope>
    <source>
        <strain evidence="5">CECT 8064</strain>
    </source>
</reference>
<evidence type="ECO:0000313" key="4">
    <source>
        <dbReference type="EMBL" id="MFC4513141.1"/>
    </source>
</evidence>
<gene>
    <name evidence="4" type="ORF">ACFPEN_09355</name>
</gene>
<evidence type="ECO:0000256" key="2">
    <source>
        <dbReference type="SAM" id="Phobius"/>
    </source>
</evidence>
<dbReference type="PANTHER" id="PTHR34512:SF30">
    <property type="entry name" value="OUTER MEMBRANE PROTEIN ASSEMBLY FACTOR BAMB"/>
    <property type="match status" value="1"/>
</dbReference>
<keyword evidence="5" id="KW-1185">Reference proteome</keyword>
<dbReference type="Pfam" id="PF13360">
    <property type="entry name" value="PQQ_2"/>
    <property type="match status" value="2"/>
</dbReference>
<feature type="compositionally biased region" description="Pro residues" evidence="1">
    <location>
        <begin position="11"/>
        <end position="32"/>
    </location>
</feature>
<feature type="compositionally biased region" description="Low complexity" evidence="1">
    <location>
        <begin position="1"/>
        <end position="10"/>
    </location>
</feature>
<dbReference type="PANTHER" id="PTHR34512">
    <property type="entry name" value="CELL SURFACE PROTEIN"/>
    <property type="match status" value="1"/>
</dbReference>
<dbReference type="RefSeq" id="WP_417922639.1">
    <property type="nucleotide sequence ID" value="NZ_JBHSFS010000003.1"/>
</dbReference>
<sequence length="484" mass="52427">MTQPPSYGYPQQPPSAPLPPTPPSPGPTPSTPRPVSSLGGNFAPHRPPWRRPAVLIGLVVVLLLAAGGWALWSFTDDGRSKPKDPNGAAHAPGAGTVAWLAEARVKPDEGMRQALGTWFTSTLVVKAEPDVVTAYDIKTGEKKWSFLLTGSLCAASRESEGNVAVVAVMFGNHCMNLKAIDLRDGHRVWNELLMDEKEAGDNLDPKKWGKSGPRLALHDGHVYTTWKDGEQTRNLSDGKRVDQRKQDACEWADTAGGKQLIAITYCGESEIKLRSLDPKKLDKPKWSSSLKRNDGFVSVISTDPLVLSQSPGKGGQDNRYDFVVLDPATGKEKTRVAYNGFWRLGSCFLSTSGCTGALVDKDSLYVAGQGVTMAYDLTTGRERWTYKSDANRVTVPTAVHDGELATYVPATAERRGRLDYVSTADGKVARVVEHSDREKDRKNESMMAKVTFPRLVNGRLLLINDGGVGSDGDGMILAISAPDA</sequence>
<dbReference type="SUPFAM" id="SSF50998">
    <property type="entry name" value="Quinoprotein alcohol dehydrogenase-like"/>
    <property type="match status" value="1"/>
</dbReference>
<feature type="region of interest" description="Disordered" evidence="1">
    <location>
        <begin position="1"/>
        <end position="43"/>
    </location>
</feature>